<gene>
    <name evidence="1" type="ORF">Y1Q_0010352</name>
</gene>
<proteinExistence type="predicted"/>
<dbReference type="EMBL" id="AKHW03002566">
    <property type="protein sequence ID" value="KYO37917.1"/>
    <property type="molecule type" value="Genomic_DNA"/>
</dbReference>
<accession>A0A151NM75</accession>
<protein>
    <submittedName>
        <fullName evidence="1">Uncharacterized protein</fullName>
    </submittedName>
</protein>
<evidence type="ECO:0000313" key="2">
    <source>
        <dbReference type="Proteomes" id="UP000050525"/>
    </source>
</evidence>
<reference evidence="1 2" key="1">
    <citation type="journal article" date="2012" name="Genome Biol.">
        <title>Sequencing three crocodilian genomes to illuminate the evolution of archosaurs and amniotes.</title>
        <authorList>
            <person name="St John J.A."/>
            <person name="Braun E.L."/>
            <person name="Isberg S.R."/>
            <person name="Miles L.G."/>
            <person name="Chong A.Y."/>
            <person name="Gongora J."/>
            <person name="Dalzell P."/>
            <person name="Moran C."/>
            <person name="Bed'hom B."/>
            <person name="Abzhanov A."/>
            <person name="Burgess S.C."/>
            <person name="Cooksey A.M."/>
            <person name="Castoe T.A."/>
            <person name="Crawford N.G."/>
            <person name="Densmore L.D."/>
            <person name="Drew J.C."/>
            <person name="Edwards S.V."/>
            <person name="Faircloth B.C."/>
            <person name="Fujita M.K."/>
            <person name="Greenwold M.J."/>
            <person name="Hoffmann F.G."/>
            <person name="Howard J.M."/>
            <person name="Iguchi T."/>
            <person name="Janes D.E."/>
            <person name="Khan S.Y."/>
            <person name="Kohno S."/>
            <person name="de Koning A.J."/>
            <person name="Lance S.L."/>
            <person name="McCarthy F.M."/>
            <person name="McCormack J.E."/>
            <person name="Merchant M.E."/>
            <person name="Peterson D.G."/>
            <person name="Pollock D.D."/>
            <person name="Pourmand N."/>
            <person name="Raney B.J."/>
            <person name="Roessler K.A."/>
            <person name="Sanford J.R."/>
            <person name="Sawyer R.H."/>
            <person name="Schmidt C.J."/>
            <person name="Triplett E.W."/>
            <person name="Tuberville T.D."/>
            <person name="Venegas-Anaya M."/>
            <person name="Howard J.T."/>
            <person name="Jarvis E.D."/>
            <person name="Guillette L.J.Jr."/>
            <person name="Glenn T.C."/>
            <person name="Green R.E."/>
            <person name="Ray D.A."/>
        </authorList>
    </citation>
    <scope>NUCLEOTIDE SEQUENCE [LARGE SCALE GENOMIC DNA]</scope>
    <source>
        <strain evidence="1">KSC_2009_1</strain>
    </source>
</reference>
<comment type="caution">
    <text evidence="1">The sequence shown here is derived from an EMBL/GenBank/DDBJ whole genome shotgun (WGS) entry which is preliminary data.</text>
</comment>
<dbReference type="Proteomes" id="UP000050525">
    <property type="component" value="Unassembled WGS sequence"/>
</dbReference>
<dbReference type="AlphaFoldDB" id="A0A151NM75"/>
<evidence type="ECO:0000313" key="1">
    <source>
        <dbReference type="EMBL" id="KYO37917.1"/>
    </source>
</evidence>
<keyword evidence="2" id="KW-1185">Reference proteome</keyword>
<sequence>MQKGWICKNLKGSRQITSVIRIQSPSFPLRAHDGRGEIEVLTDNQGTDSSTEPHSNLKVINTDKKSTCTFLGYGKLQHPYG</sequence>
<name>A0A151NM75_ALLMI</name>
<organism evidence="1 2">
    <name type="scientific">Alligator mississippiensis</name>
    <name type="common">American alligator</name>
    <dbReference type="NCBI Taxonomy" id="8496"/>
    <lineage>
        <taxon>Eukaryota</taxon>
        <taxon>Metazoa</taxon>
        <taxon>Chordata</taxon>
        <taxon>Craniata</taxon>
        <taxon>Vertebrata</taxon>
        <taxon>Euteleostomi</taxon>
        <taxon>Archelosauria</taxon>
        <taxon>Archosauria</taxon>
        <taxon>Crocodylia</taxon>
        <taxon>Alligatoridae</taxon>
        <taxon>Alligatorinae</taxon>
        <taxon>Alligator</taxon>
    </lineage>
</organism>